<dbReference type="InterPro" id="IPR036598">
    <property type="entry name" value="GOLD_dom_sf"/>
</dbReference>
<name>A0A1S4EPP5_DIACI</name>
<dbReference type="KEGG" id="dci:103520967"/>
<evidence type="ECO:0000313" key="6">
    <source>
        <dbReference type="RefSeq" id="XP_017304160.1"/>
    </source>
</evidence>
<dbReference type="PROSITE" id="PS50866">
    <property type="entry name" value="GOLD"/>
    <property type="match status" value="1"/>
</dbReference>
<proteinExistence type="predicted"/>
<keyword evidence="5" id="KW-1185">Reference proteome</keyword>
<dbReference type="InterPro" id="IPR009038">
    <property type="entry name" value="GOLD_dom"/>
</dbReference>
<dbReference type="PANTHER" id="PTHR22973:SF12">
    <property type="entry name" value="LD35087P"/>
    <property type="match status" value="1"/>
</dbReference>
<dbReference type="PROSITE" id="PS51228">
    <property type="entry name" value="ACB_2"/>
    <property type="match status" value="1"/>
</dbReference>
<dbReference type="Proteomes" id="UP000079169">
    <property type="component" value="Unplaced"/>
</dbReference>
<keyword evidence="1" id="KW-0007">Acetylation</keyword>
<dbReference type="GO" id="GO:0000062">
    <property type="term" value="F:fatty-acyl-CoA binding"/>
    <property type="evidence" value="ECO:0007669"/>
    <property type="project" value="InterPro"/>
</dbReference>
<dbReference type="Pfam" id="PF13897">
    <property type="entry name" value="GOLD_2"/>
    <property type="match status" value="1"/>
</dbReference>
<dbReference type="InterPro" id="IPR052269">
    <property type="entry name" value="Golgi-PI4KB_interaction"/>
</dbReference>
<feature type="compositionally biased region" description="Polar residues" evidence="2">
    <location>
        <begin position="272"/>
        <end position="292"/>
    </location>
</feature>
<dbReference type="RefSeq" id="XP_017304160.1">
    <property type="nucleotide sequence ID" value="XM_017448671.2"/>
</dbReference>
<dbReference type="Gene3D" id="2.60.120.680">
    <property type="entry name" value="GOLD domain"/>
    <property type="match status" value="1"/>
</dbReference>
<sequence>MSSKDAMSNFIDLLDLKCILFKPYIDAHVAQKEEENRKAREQIEREEKVKSEQVNGNEVSQETSIEEKKRRLIQDALNQQTYAQFRAYAEDQFPGNPEQQAVLVRQLQDQHYLQYMQQILHAHEQQNADNKVIDVIADSGIVQTPEEEISEIGPANMWTLTNIKSFKEHIRKEGGDAIIKIGHGETVTVRVPTHEGGSCLYWEFCTDHYDLGFGIYFEWNKSPTNQVSVHVSETDDEMISDVDAAYDEEEDDEDNSELDYEDEYENEDEETQLYQGQKDTESGRTGSQPRKTTKIVNRSPFSIISPIMRRDCHQEVYAGSHCYPGEGVYLLKFDNSYSLWRSKTLYYRVYYTR</sequence>
<feature type="region of interest" description="Disordered" evidence="2">
    <location>
        <begin position="33"/>
        <end position="66"/>
    </location>
</feature>
<evidence type="ECO:0000313" key="5">
    <source>
        <dbReference type="Proteomes" id="UP000079169"/>
    </source>
</evidence>
<dbReference type="GO" id="GO:0000139">
    <property type="term" value="C:Golgi membrane"/>
    <property type="evidence" value="ECO:0007669"/>
    <property type="project" value="TreeGrafter"/>
</dbReference>
<dbReference type="PANTHER" id="PTHR22973">
    <property type="entry name" value="LD35087P"/>
    <property type="match status" value="1"/>
</dbReference>
<dbReference type="PaxDb" id="121845-A0A1S4EPP5"/>
<evidence type="ECO:0000259" key="3">
    <source>
        <dbReference type="PROSITE" id="PS50866"/>
    </source>
</evidence>
<evidence type="ECO:0000256" key="2">
    <source>
        <dbReference type="SAM" id="MobiDB-lite"/>
    </source>
</evidence>
<accession>A0A1S4EPP5</accession>
<dbReference type="STRING" id="121845.A0A1S4EPP5"/>
<dbReference type="AlphaFoldDB" id="A0A1S4EPP5"/>
<feature type="compositionally biased region" description="Polar residues" evidence="2">
    <location>
        <begin position="52"/>
        <end position="63"/>
    </location>
</feature>
<feature type="compositionally biased region" description="Acidic residues" evidence="2">
    <location>
        <begin position="245"/>
        <end position="271"/>
    </location>
</feature>
<evidence type="ECO:0000259" key="4">
    <source>
        <dbReference type="PROSITE" id="PS51228"/>
    </source>
</evidence>
<dbReference type="InterPro" id="IPR000582">
    <property type="entry name" value="Acyl-CoA-binding_protein"/>
</dbReference>
<feature type="domain" description="GOLD" evidence="3">
    <location>
        <begin position="163"/>
        <end position="351"/>
    </location>
</feature>
<dbReference type="SUPFAM" id="SSF101576">
    <property type="entry name" value="Supernatant protein factor (SPF), C-terminal domain"/>
    <property type="match status" value="1"/>
</dbReference>
<reference evidence="6" key="1">
    <citation type="submission" date="2025-08" db="UniProtKB">
        <authorList>
            <consortium name="RefSeq"/>
        </authorList>
    </citation>
    <scope>IDENTIFICATION</scope>
</reference>
<feature type="region of interest" description="Disordered" evidence="2">
    <location>
        <begin position="245"/>
        <end position="292"/>
    </location>
</feature>
<organism evidence="5 6">
    <name type="scientific">Diaphorina citri</name>
    <name type="common">Asian citrus psyllid</name>
    <dbReference type="NCBI Taxonomy" id="121845"/>
    <lineage>
        <taxon>Eukaryota</taxon>
        <taxon>Metazoa</taxon>
        <taxon>Ecdysozoa</taxon>
        <taxon>Arthropoda</taxon>
        <taxon>Hexapoda</taxon>
        <taxon>Insecta</taxon>
        <taxon>Pterygota</taxon>
        <taxon>Neoptera</taxon>
        <taxon>Paraneoptera</taxon>
        <taxon>Hemiptera</taxon>
        <taxon>Sternorrhyncha</taxon>
        <taxon>Psylloidea</taxon>
        <taxon>Psyllidae</taxon>
        <taxon>Diaphorininae</taxon>
        <taxon>Diaphorina</taxon>
    </lineage>
</organism>
<gene>
    <name evidence="6" type="primary">LOC103520967</name>
</gene>
<feature type="compositionally biased region" description="Basic and acidic residues" evidence="2">
    <location>
        <begin position="33"/>
        <end position="51"/>
    </location>
</feature>
<feature type="domain" description="ACB" evidence="4">
    <location>
        <begin position="1"/>
        <end position="23"/>
    </location>
</feature>
<evidence type="ECO:0000256" key="1">
    <source>
        <dbReference type="ARBA" id="ARBA00022990"/>
    </source>
</evidence>
<protein>
    <submittedName>
        <fullName evidence="6">Golgi resident protein GCP60</fullName>
    </submittedName>
</protein>
<dbReference type="GeneID" id="103520967"/>